<organism evidence="1">
    <name type="scientific">uncultured Sulfurovum sp</name>
    <dbReference type="NCBI Taxonomy" id="269237"/>
    <lineage>
        <taxon>Bacteria</taxon>
        <taxon>Pseudomonadati</taxon>
        <taxon>Campylobacterota</taxon>
        <taxon>Epsilonproteobacteria</taxon>
        <taxon>Campylobacterales</taxon>
        <taxon>Sulfurovaceae</taxon>
        <taxon>Sulfurovum</taxon>
        <taxon>environmental samples</taxon>
    </lineage>
</organism>
<dbReference type="EMBL" id="CACVAS010000133">
    <property type="protein sequence ID" value="CAA6825661.1"/>
    <property type="molecule type" value="Genomic_DNA"/>
</dbReference>
<proteinExistence type="predicted"/>
<dbReference type="AlphaFoldDB" id="A0A6S6TSE9"/>
<reference evidence="1" key="1">
    <citation type="submission" date="2020-01" db="EMBL/GenBank/DDBJ databases">
        <authorList>
            <person name="Meier V. D."/>
            <person name="Meier V D."/>
        </authorList>
    </citation>
    <scope>NUCLEOTIDE SEQUENCE</scope>
    <source>
        <strain evidence="1">HLG_WM_MAG_01</strain>
    </source>
</reference>
<protein>
    <submittedName>
        <fullName evidence="1">Uncharacterized protein</fullName>
    </submittedName>
</protein>
<accession>A0A6S6TSE9</accession>
<name>A0A6S6TSE9_9BACT</name>
<sequence length="43" mass="4994">MIALYIAKGNAHNSSVIVRWVIKEEENRNDESLSNICTWSWSK</sequence>
<evidence type="ECO:0000313" key="1">
    <source>
        <dbReference type="EMBL" id="CAA6825661.1"/>
    </source>
</evidence>
<gene>
    <name evidence="1" type="ORF">HELGO_WM56840</name>
</gene>